<dbReference type="EMBL" id="JACEGA010000001">
    <property type="protein sequence ID" value="MBB2181690.1"/>
    <property type="molecule type" value="Genomic_DNA"/>
</dbReference>
<dbReference type="Pfam" id="PF12917">
    <property type="entry name" value="YfbR-like"/>
    <property type="match status" value="1"/>
</dbReference>
<dbReference type="AlphaFoldDB" id="A0A839JW72"/>
<comment type="caution">
    <text evidence="3">The sequence shown here is derived from an EMBL/GenBank/DDBJ whole genome shotgun (WGS) entry which is preliminary data.</text>
</comment>
<dbReference type="NCBIfam" id="NF003009">
    <property type="entry name" value="PRK03826.1"/>
    <property type="match status" value="1"/>
</dbReference>
<dbReference type="GO" id="GO:0005737">
    <property type="term" value="C:cytoplasm"/>
    <property type="evidence" value="ECO:0007669"/>
    <property type="project" value="TreeGrafter"/>
</dbReference>
<dbReference type="SUPFAM" id="SSF109604">
    <property type="entry name" value="HD-domain/PDEase-like"/>
    <property type="match status" value="1"/>
</dbReference>
<dbReference type="CDD" id="cd00077">
    <property type="entry name" value="HDc"/>
    <property type="match status" value="1"/>
</dbReference>
<name>A0A839JW72_9FIRM</name>
<sequence length="192" mass="21980">MEYSFFAMISRMKLIERWALMRNSLSENISEHSLEVSIIAHALAVISNERLGNQLNAEKAALIGIYHDATEIITGDMPTPIKYFNENIQGAFKEIEKTAANRLLSMLPEDMRESYQSVFFPKEDELLLWKLVKAADKLSALIKCIQERKAGNTEFVSAEQSIRAILVDMKLEEVDIFMKEFLPAYNKTLDEL</sequence>
<keyword evidence="1 3" id="KW-0378">Hydrolase</keyword>
<reference evidence="3 4" key="1">
    <citation type="submission" date="2020-07" db="EMBL/GenBank/DDBJ databases">
        <title>Characterization and genome sequencing of isolate MD1, a novel member within the family Lachnospiraceae.</title>
        <authorList>
            <person name="Rettenmaier R."/>
            <person name="Di Bello L."/>
            <person name="Zinser C."/>
            <person name="Scheitz K."/>
            <person name="Liebl W."/>
            <person name="Zverlov V."/>
        </authorList>
    </citation>
    <scope>NUCLEOTIDE SEQUENCE [LARGE SCALE GENOMIC DNA]</scope>
    <source>
        <strain evidence="3 4">MD1</strain>
    </source>
</reference>
<dbReference type="Gene3D" id="1.10.3210.10">
    <property type="entry name" value="Hypothetical protein af1432"/>
    <property type="match status" value="1"/>
</dbReference>
<dbReference type="PANTHER" id="PTHR11845:SF13">
    <property type="entry name" value="5'-DEOXYNUCLEOTIDASE HDDC2"/>
    <property type="match status" value="1"/>
</dbReference>
<feature type="domain" description="HD/PDEase" evidence="2">
    <location>
        <begin position="25"/>
        <end position="150"/>
    </location>
</feature>
<dbReference type="EC" id="3.1.3.89" evidence="3"/>
<evidence type="ECO:0000313" key="3">
    <source>
        <dbReference type="EMBL" id="MBB2181690.1"/>
    </source>
</evidence>
<gene>
    <name evidence="3" type="primary">yfbR</name>
    <name evidence="3" type="ORF">H0486_02210</name>
</gene>
<dbReference type="InterPro" id="IPR039356">
    <property type="entry name" value="YfbR/HDDC2"/>
</dbReference>
<dbReference type="RefSeq" id="WP_228351457.1">
    <property type="nucleotide sequence ID" value="NZ_JACEGA010000001.1"/>
</dbReference>
<keyword evidence="4" id="KW-1185">Reference proteome</keyword>
<evidence type="ECO:0000313" key="4">
    <source>
        <dbReference type="Proteomes" id="UP000574276"/>
    </source>
</evidence>
<dbReference type="Proteomes" id="UP000574276">
    <property type="component" value="Unassembled WGS sequence"/>
</dbReference>
<dbReference type="PANTHER" id="PTHR11845">
    <property type="entry name" value="5'-DEOXYNUCLEOTIDASE HDDC2"/>
    <property type="match status" value="1"/>
</dbReference>
<dbReference type="SMART" id="SM00471">
    <property type="entry name" value="HDc"/>
    <property type="match status" value="1"/>
</dbReference>
<accession>A0A839JW72</accession>
<proteinExistence type="predicted"/>
<dbReference type="GO" id="GO:0002953">
    <property type="term" value="F:5'-deoxynucleotidase activity"/>
    <property type="evidence" value="ECO:0007669"/>
    <property type="project" value="UniProtKB-EC"/>
</dbReference>
<dbReference type="InterPro" id="IPR003607">
    <property type="entry name" value="HD/PDEase_dom"/>
</dbReference>
<protein>
    <submittedName>
        <fullName evidence="3">5'-deoxynucleotidase</fullName>
        <ecNumber evidence="3">3.1.3.89</ecNumber>
    </submittedName>
</protein>
<organism evidence="3 4">
    <name type="scientific">Variimorphobacter saccharofermentans</name>
    <dbReference type="NCBI Taxonomy" id="2755051"/>
    <lineage>
        <taxon>Bacteria</taxon>
        <taxon>Bacillati</taxon>
        <taxon>Bacillota</taxon>
        <taxon>Clostridia</taxon>
        <taxon>Lachnospirales</taxon>
        <taxon>Lachnospiraceae</taxon>
        <taxon>Variimorphobacter</taxon>
    </lineage>
</organism>
<evidence type="ECO:0000259" key="2">
    <source>
        <dbReference type="SMART" id="SM00471"/>
    </source>
</evidence>
<evidence type="ECO:0000256" key="1">
    <source>
        <dbReference type="ARBA" id="ARBA00022801"/>
    </source>
</evidence>